<name>A0A0E9SRC2_ANGAN</name>
<dbReference type="EMBL" id="GBXM01065494">
    <property type="protein sequence ID" value="JAH43083.1"/>
    <property type="molecule type" value="Transcribed_RNA"/>
</dbReference>
<organism evidence="1">
    <name type="scientific">Anguilla anguilla</name>
    <name type="common">European freshwater eel</name>
    <name type="synonym">Muraena anguilla</name>
    <dbReference type="NCBI Taxonomy" id="7936"/>
    <lineage>
        <taxon>Eukaryota</taxon>
        <taxon>Metazoa</taxon>
        <taxon>Chordata</taxon>
        <taxon>Craniata</taxon>
        <taxon>Vertebrata</taxon>
        <taxon>Euteleostomi</taxon>
        <taxon>Actinopterygii</taxon>
        <taxon>Neopterygii</taxon>
        <taxon>Teleostei</taxon>
        <taxon>Anguilliformes</taxon>
        <taxon>Anguillidae</taxon>
        <taxon>Anguilla</taxon>
    </lineage>
</organism>
<dbReference type="AlphaFoldDB" id="A0A0E9SRC2"/>
<protein>
    <submittedName>
        <fullName evidence="1">Uncharacterized protein</fullName>
    </submittedName>
</protein>
<reference evidence="1" key="1">
    <citation type="submission" date="2014-11" db="EMBL/GenBank/DDBJ databases">
        <authorList>
            <person name="Amaro Gonzalez C."/>
        </authorList>
    </citation>
    <scope>NUCLEOTIDE SEQUENCE</scope>
</reference>
<proteinExistence type="predicted"/>
<accession>A0A0E9SRC2</accession>
<sequence>MREFSIERMVFCPSSGVPETSLC</sequence>
<reference evidence="1" key="2">
    <citation type="journal article" date="2015" name="Fish Shellfish Immunol.">
        <title>Early steps in the European eel (Anguilla anguilla)-Vibrio vulnificus interaction in the gills: Role of the RtxA13 toxin.</title>
        <authorList>
            <person name="Callol A."/>
            <person name="Pajuelo D."/>
            <person name="Ebbesson L."/>
            <person name="Teles M."/>
            <person name="MacKenzie S."/>
            <person name="Amaro C."/>
        </authorList>
    </citation>
    <scope>NUCLEOTIDE SEQUENCE</scope>
</reference>
<evidence type="ECO:0000313" key="1">
    <source>
        <dbReference type="EMBL" id="JAH43083.1"/>
    </source>
</evidence>